<sequence>MDYKNFTIGHISKVTLPALKKMEVCAMKGFNVRIKAIHLVNVPPFADAMISLLKMVLKPKLLSR</sequence>
<protein>
    <recommendedName>
        <fullName evidence="1">CRAL-TRIO domain-containing protein</fullName>
    </recommendedName>
</protein>
<dbReference type="AlphaFoldDB" id="A0A6L2PSC2"/>
<dbReference type="Pfam" id="PF00650">
    <property type="entry name" value="CRAL_TRIO"/>
    <property type="match status" value="1"/>
</dbReference>
<dbReference type="OrthoDB" id="6575879at2759"/>
<proteinExistence type="predicted"/>
<dbReference type="InParanoid" id="A0A6L2PSC2"/>
<feature type="non-terminal residue" evidence="2">
    <location>
        <position position="64"/>
    </location>
</feature>
<accession>A0A6L2PSC2</accession>
<reference evidence="3" key="1">
    <citation type="submission" date="2020-01" db="EMBL/GenBank/DDBJ databases">
        <title>Draft genome sequence of the Termite Coptotermes fromosanus.</title>
        <authorList>
            <person name="Itakura S."/>
            <person name="Yosikawa Y."/>
            <person name="Umezawa K."/>
        </authorList>
    </citation>
    <scope>NUCLEOTIDE SEQUENCE [LARGE SCALE GENOMIC DNA]</scope>
</reference>
<feature type="domain" description="CRAL-TRIO" evidence="1">
    <location>
        <begin position="1"/>
        <end position="64"/>
    </location>
</feature>
<comment type="caution">
    <text evidence="2">The sequence shown here is derived from an EMBL/GenBank/DDBJ whole genome shotgun (WGS) entry which is preliminary data.</text>
</comment>
<gene>
    <name evidence="2" type="ORF">Cfor_00297</name>
</gene>
<dbReference type="Gene3D" id="3.40.525.10">
    <property type="entry name" value="CRAL-TRIO lipid binding domain"/>
    <property type="match status" value="1"/>
</dbReference>
<dbReference type="SUPFAM" id="SSF52087">
    <property type="entry name" value="CRAL/TRIO domain"/>
    <property type="match status" value="1"/>
</dbReference>
<dbReference type="GO" id="GO:1902936">
    <property type="term" value="F:phosphatidylinositol bisphosphate binding"/>
    <property type="evidence" value="ECO:0007669"/>
    <property type="project" value="TreeGrafter"/>
</dbReference>
<evidence type="ECO:0000313" key="3">
    <source>
        <dbReference type="Proteomes" id="UP000502823"/>
    </source>
</evidence>
<evidence type="ECO:0000259" key="1">
    <source>
        <dbReference type="Pfam" id="PF00650"/>
    </source>
</evidence>
<name>A0A6L2PSC2_COPFO</name>
<evidence type="ECO:0000313" key="2">
    <source>
        <dbReference type="EMBL" id="GFG33528.1"/>
    </source>
</evidence>
<dbReference type="EMBL" id="BLKM01000435">
    <property type="protein sequence ID" value="GFG33528.1"/>
    <property type="molecule type" value="Genomic_DNA"/>
</dbReference>
<dbReference type="PANTHER" id="PTHR10174">
    <property type="entry name" value="ALPHA-TOCOPHEROL TRANSFER PROTEIN-RELATED"/>
    <property type="match status" value="1"/>
</dbReference>
<dbReference type="PANTHER" id="PTHR10174:SF222">
    <property type="entry name" value="GH10083P-RELATED"/>
    <property type="match status" value="1"/>
</dbReference>
<keyword evidence="3" id="KW-1185">Reference proteome</keyword>
<organism evidence="2 3">
    <name type="scientific">Coptotermes formosanus</name>
    <name type="common">Formosan subterranean termite</name>
    <dbReference type="NCBI Taxonomy" id="36987"/>
    <lineage>
        <taxon>Eukaryota</taxon>
        <taxon>Metazoa</taxon>
        <taxon>Ecdysozoa</taxon>
        <taxon>Arthropoda</taxon>
        <taxon>Hexapoda</taxon>
        <taxon>Insecta</taxon>
        <taxon>Pterygota</taxon>
        <taxon>Neoptera</taxon>
        <taxon>Polyneoptera</taxon>
        <taxon>Dictyoptera</taxon>
        <taxon>Blattodea</taxon>
        <taxon>Blattoidea</taxon>
        <taxon>Termitoidae</taxon>
        <taxon>Rhinotermitidae</taxon>
        <taxon>Coptotermes</taxon>
    </lineage>
</organism>
<dbReference type="InterPro" id="IPR001251">
    <property type="entry name" value="CRAL-TRIO_dom"/>
</dbReference>
<dbReference type="InterPro" id="IPR036865">
    <property type="entry name" value="CRAL-TRIO_dom_sf"/>
</dbReference>
<dbReference type="GO" id="GO:0016020">
    <property type="term" value="C:membrane"/>
    <property type="evidence" value="ECO:0007669"/>
    <property type="project" value="TreeGrafter"/>
</dbReference>
<dbReference type="Proteomes" id="UP000502823">
    <property type="component" value="Unassembled WGS sequence"/>
</dbReference>